<dbReference type="InterPro" id="IPR008949">
    <property type="entry name" value="Isoprenoid_synthase_dom_sf"/>
</dbReference>
<dbReference type="SUPFAM" id="SSF48576">
    <property type="entry name" value="Terpenoid synthases"/>
    <property type="match status" value="1"/>
</dbReference>
<dbReference type="Gene3D" id="1.10.600.10">
    <property type="entry name" value="Farnesyl Diphosphate Synthase"/>
    <property type="match status" value="1"/>
</dbReference>
<dbReference type="GO" id="GO:0046872">
    <property type="term" value="F:metal ion binding"/>
    <property type="evidence" value="ECO:0007669"/>
    <property type="project" value="UniProtKB-KW"/>
</dbReference>
<sequence length="324" mass="33878">MENARPDAGLSGVASGMQQVDALLAEVVQHDDPFIAEASAYLMQAGGKRFRPQLALLVSGLGDGPTPEVVKAAAAVELVHLASLYHDDVMDDADLRRGVPSANARYGNATSVVVGDMLFGKSSALVAELGPEAVRLQADTFVRLCAGQIRDERPVPAGVDPVDHLLGVLADKTGALIAAAACYGAQFSGCDAATVELMGAFGERLGLVFQLADDLLDVASDAEESGKTPGTDLREGKATLPVLFARRSTDAGSARLRELLAGPVAEEDLSEALGMLRAHPGLQEAREFTLAYARQTESMLEPLGDGEVPDALRQLVHAVADRVA</sequence>
<dbReference type="HOGENOM" id="CLU_014015_2_3_11"/>
<dbReference type="GO" id="GO:0008299">
    <property type="term" value="P:isoprenoid biosynthetic process"/>
    <property type="evidence" value="ECO:0007669"/>
    <property type="project" value="InterPro"/>
</dbReference>
<reference evidence="7 8" key="1">
    <citation type="journal article" date="2009" name="Stand. Genomic Sci.">
        <title>Complete genome sequence of Kytococcus sedentarius type strain (541).</title>
        <authorList>
            <person name="Sims D."/>
            <person name="Brettin T."/>
            <person name="Detter J.C."/>
            <person name="Han C."/>
            <person name="Lapidus A."/>
            <person name="Copeland A."/>
            <person name="Glavina Del Rio T."/>
            <person name="Nolan M."/>
            <person name="Chen F."/>
            <person name="Lucas S."/>
            <person name="Tice H."/>
            <person name="Cheng J.F."/>
            <person name="Bruce D."/>
            <person name="Goodwin L."/>
            <person name="Pitluck S."/>
            <person name="Ovchinnikova G."/>
            <person name="Pati A."/>
            <person name="Ivanova N."/>
            <person name="Mavrommatis K."/>
            <person name="Chen A."/>
            <person name="Palaniappan K."/>
            <person name="D'haeseleer P."/>
            <person name="Chain P."/>
            <person name="Bristow J."/>
            <person name="Eisen J.A."/>
            <person name="Markowitz V."/>
            <person name="Hugenholtz P."/>
            <person name="Schneider S."/>
            <person name="Goker M."/>
            <person name="Pukall R."/>
            <person name="Kyrpides N.C."/>
            <person name="Klenk H.P."/>
        </authorList>
    </citation>
    <scope>NUCLEOTIDE SEQUENCE [LARGE SCALE GENOMIC DNA]</scope>
    <source>
        <strain evidence="8">ATCC 14392 / DSM 20547 / JCM 11482 / CCUG 33030 / NBRC 15357 / NCTC 11040 / CCM 314 / 541</strain>
    </source>
</reference>
<keyword evidence="8" id="KW-1185">Reference proteome</keyword>
<evidence type="ECO:0000256" key="2">
    <source>
        <dbReference type="ARBA" id="ARBA00006706"/>
    </source>
</evidence>
<gene>
    <name evidence="7" type="ordered locus">Ksed_21410</name>
</gene>
<dbReference type="PANTHER" id="PTHR12001">
    <property type="entry name" value="GERANYLGERANYL PYROPHOSPHATE SYNTHASE"/>
    <property type="match status" value="1"/>
</dbReference>
<dbReference type="eggNOG" id="COG0142">
    <property type="taxonomic scope" value="Bacteria"/>
</dbReference>
<keyword evidence="5" id="KW-0460">Magnesium</keyword>
<keyword evidence="4" id="KW-0479">Metal-binding</keyword>
<dbReference type="STRING" id="478801.Ksed_21410"/>
<dbReference type="PANTHER" id="PTHR12001:SF69">
    <property type="entry name" value="ALL TRANS-POLYPRENYL-DIPHOSPHATE SYNTHASE PDSS1"/>
    <property type="match status" value="1"/>
</dbReference>
<evidence type="ECO:0000256" key="4">
    <source>
        <dbReference type="ARBA" id="ARBA00022723"/>
    </source>
</evidence>
<keyword evidence="3 6" id="KW-0808">Transferase</keyword>
<organism evidence="7 8">
    <name type="scientific">Kytococcus sedentarius (strain ATCC 14392 / DSM 20547 / JCM 11482 / CCUG 33030 / NBRC 15357 / NCTC 11040 / CCM 314 / 541)</name>
    <name type="common">Micrococcus sedentarius</name>
    <dbReference type="NCBI Taxonomy" id="478801"/>
    <lineage>
        <taxon>Bacteria</taxon>
        <taxon>Bacillati</taxon>
        <taxon>Actinomycetota</taxon>
        <taxon>Actinomycetes</taxon>
        <taxon>Micrococcales</taxon>
        <taxon>Kytococcaceae</taxon>
        <taxon>Kytococcus</taxon>
    </lineage>
</organism>
<proteinExistence type="inferred from homology"/>
<dbReference type="GO" id="GO:0004659">
    <property type="term" value="F:prenyltransferase activity"/>
    <property type="evidence" value="ECO:0007669"/>
    <property type="project" value="InterPro"/>
</dbReference>
<dbReference type="EMBL" id="CP001686">
    <property type="protein sequence ID" value="ACV07129.1"/>
    <property type="molecule type" value="Genomic_DNA"/>
</dbReference>
<dbReference type="RefSeq" id="WP_015780065.1">
    <property type="nucleotide sequence ID" value="NC_013169.1"/>
</dbReference>
<evidence type="ECO:0000256" key="3">
    <source>
        <dbReference type="ARBA" id="ARBA00022679"/>
    </source>
</evidence>
<dbReference type="AlphaFoldDB" id="C7NLD3"/>
<evidence type="ECO:0000256" key="6">
    <source>
        <dbReference type="RuleBase" id="RU004466"/>
    </source>
</evidence>
<evidence type="ECO:0000256" key="1">
    <source>
        <dbReference type="ARBA" id="ARBA00001946"/>
    </source>
</evidence>
<accession>C7NLD3</accession>
<protein>
    <submittedName>
        <fullName evidence="7">Geranylgeranyl pyrophosphate synthase</fullName>
    </submittedName>
</protein>
<dbReference type="SFLD" id="SFLDG01017">
    <property type="entry name" value="Polyprenyl_Transferase_Like"/>
    <property type="match status" value="1"/>
</dbReference>
<dbReference type="SFLD" id="SFLDS00005">
    <property type="entry name" value="Isoprenoid_Synthase_Type_I"/>
    <property type="match status" value="1"/>
</dbReference>
<dbReference type="Proteomes" id="UP000006666">
    <property type="component" value="Chromosome"/>
</dbReference>
<evidence type="ECO:0000313" key="7">
    <source>
        <dbReference type="EMBL" id="ACV07129.1"/>
    </source>
</evidence>
<dbReference type="InterPro" id="IPR000092">
    <property type="entry name" value="Polyprenyl_synt"/>
</dbReference>
<evidence type="ECO:0000313" key="8">
    <source>
        <dbReference type="Proteomes" id="UP000006666"/>
    </source>
</evidence>
<dbReference type="KEGG" id="kse:Ksed_21410"/>
<comment type="cofactor">
    <cofactor evidence="1">
        <name>Mg(2+)</name>
        <dbReference type="ChEBI" id="CHEBI:18420"/>
    </cofactor>
</comment>
<dbReference type="Pfam" id="PF00348">
    <property type="entry name" value="polyprenyl_synt"/>
    <property type="match status" value="1"/>
</dbReference>
<dbReference type="PROSITE" id="PS00444">
    <property type="entry name" value="POLYPRENYL_SYNTHASE_2"/>
    <property type="match status" value="1"/>
</dbReference>
<comment type="similarity">
    <text evidence="2 6">Belongs to the FPP/GGPP synthase family.</text>
</comment>
<dbReference type="InterPro" id="IPR033749">
    <property type="entry name" value="Polyprenyl_synt_CS"/>
</dbReference>
<evidence type="ECO:0000256" key="5">
    <source>
        <dbReference type="ARBA" id="ARBA00022842"/>
    </source>
</evidence>
<name>C7NLD3_KYTSD</name>
<dbReference type="CDD" id="cd00685">
    <property type="entry name" value="Trans_IPPS_HT"/>
    <property type="match status" value="1"/>
</dbReference>